<dbReference type="Proteomes" id="UP001143856">
    <property type="component" value="Unassembled WGS sequence"/>
</dbReference>
<name>A0ACC1NS70_9PEZI</name>
<gene>
    <name evidence="1" type="ORF">NUW58_g6618</name>
</gene>
<proteinExistence type="predicted"/>
<organism evidence="1 2">
    <name type="scientific">Xylaria curta</name>
    <dbReference type="NCBI Taxonomy" id="42375"/>
    <lineage>
        <taxon>Eukaryota</taxon>
        <taxon>Fungi</taxon>
        <taxon>Dikarya</taxon>
        <taxon>Ascomycota</taxon>
        <taxon>Pezizomycotina</taxon>
        <taxon>Sordariomycetes</taxon>
        <taxon>Xylariomycetidae</taxon>
        <taxon>Xylariales</taxon>
        <taxon>Xylariaceae</taxon>
        <taxon>Xylaria</taxon>
    </lineage>
</organism>
<reference evidence="1" key="1">
    <citation type="submission" date="2022-10" db="EMBL/GenBank/DDBJ databases">
        <title>Genome Sequence of Xylaria curta.</title>
        <authorList>
            <person name="Buettner E."/>
        </authorList>
    </citation>
    <scope>NUCLEOTIDE SEQUENCE</scope>
    <source>
        <strain evidence="1">Babe10</strain>
    </source>
</reference>
<accession>A0ACC1NS70</accession>
<protein>
    <submittedName>
        <fullName evidence="1">Uncharacterized protein</fullName>
    </submittedName>
</protein>
<comment type="caution">
    <text evidence="1">The sequence shown here is derived from an EMBL/GenBank/DDBJ whole genome shotgun (WGS) entry which is preliminary data.</text>
</comment>
<sequence>MAQSTSAYHEQFMMPTSIKSEIESKERQLQKLKDTSRIVDQIPDGGLSKEYHQALLGVEISQLDQQAATLQEQLLDLERPILKKKEYKKRHNAIIDRKFSAGDKLWDYTKKKSKIDNPGSINIFHPGCEGAKVAGECLLNLYRSLDGVKRKKCNKRPSTWRKEVEEYYDGACQERKGRTWCHASGVYVWDKYAVAAHIVPFFLHAENIGSEMFGSRGVELEKPSNALLLKCQIKDWFDKYCVVIVPVDRAEVPITRWKIQPLGSSVTTEDFTEECSPGLPQGSKWIHSKELTFLNDARPASRFLYFHFIMALVRARDADLPGWKNEWARFFVEQPFPTPGSYLRNSMLIAINQHFGVPDAKLLENWIQGQGFEAPITLSPEEVEIVASRVKAAAESVQIEEEEEEEEEDEDDEDEDEDDEDEDEDDEEGEEEEDNIVII</sequence>
<keyword evidence="2" id="KW-1185">Reference proteome</keyword>
<evidence type="ECO:0000313" key="2">
    <source>
        <dbReference type="Proteomes" id="UP001143856"/>
    </source>
</evidence>
<evidence type="ECO:0000313" key="1">
    <source>
        <dbReference type="EMBL" id="KAJ2981706.1"/>
    </source>
</evidence>
<dbReference type="EMBL" id="JAPDGR010001532">
    <property type="protein sequence ID" value="KAJ2981706.1"/>
    <property type="molecule type" value="Genomic_DNA"/>
</dbReference>